<organism evidence="4 5">
    <name type="scientific">Pseudohongiella spirulinae</name>
    <dbReference type="NCBI Taxonomy" id="1249552"/>
    <lineage>
        <taxon>Bacteria</taxon>
        <taxon>Pseudomonadati</taxon>
        <taxon>Pseudomonadota</taxon>
        <taxon>Gammaproteobacteria</taxon>
        <taxon>Pseudomonadales</taxon>
        <taxon>Pseudohongiellaceae</taxon>
        <taxon>Pseudohongiella</taxon>
    </lineage>
</organism>
<keyword evidence="3" id="KW-0963">Cytoplasm</keyword>
<dbReference type="AlphaFoldDB" id="A0A0S2KF89"/>
<name>A0A0S2KF89_9GAMM</name>
<dbReference type="HAMAP" id="MF_01919">
    <property type="entry name" value="ZapE"/>
    <property type="match status" value="1"/>
</dbReference>
<gene>
    <name evidence="3" type="primary">zapE</name>
    <name evidence="4" type="ORF">PS2015_2319</name>
</gene>
<dbReference type="GO" id="GO:0005737">
    <property type="term" value="C:cytoplasm"/>
    <property type="evidence" value="ECO:0007669"/>
    <property type="project" value="UniProtKB-SubCell"/>
</dbReference>
<reference evidence="4 5" key="1">
    <citation type="submission" date="2015-11" db="EMBL/GenBank/DDBJ databases">
        <authorList>
            <person name="Zhang Y."/>
            <person name="Guo Z."/>
        </authorList>
    </citation>
    <scope>NUCLEOTIDE SEQUENCE [LARGE SCALE GENOMIC DNA]</scope>
    <source>
        <strain evidence="4 5">KCTC 32221</strain>
    </source>
</reference>
<evidence type="ECO:0000256" key="1">
    <source>
        <dbReference type="ARBA" id="ARBA00022741"/>
    </source>
</evidence>
<dbReference type="GO" id="GO:0032153">
    <property type="term" value="C:cell division site"/>
    <property type="evidence" value="ECO:0007669"/>
    <property type="project" value="TreeGrafter"/>
</dbReference>
<dbReference type="GO" id="GO:0051301">
    <property type="term" value="P:cell division"/>
    <property type="evidence" value="ECO:0007669"/>
    <property type="project" value="UniProtKB-UniRule"/>
</dbReference>
<accession>A0A0S2KF89</accession>
<evidence type="ECO:0000313" key="5">
    <source>
        <dbReference type="Proteomes" id="UP000065641"/>
    </source>
</evidence>
<dbReference type="KEGG" id="pspi:PS2015_2319"/>
<comment type="similarity">
    <text evidence="3">Belongs to the AFG1 ATPase family. ZapE subfamily.</text>
</comment>
<feature type="binding site" evidence="3">
    <location>
        <begin position="107"/>
        <end position="114"/>
    </location>
    <ligand>
        <name>ATP</name>
        <dbReference type="ChEBI" id="CHEBI:30616"/>
    </ligand>
</feature>
<dbReference type="PANTHER" id="PTHR12169:SF6">
    <property type="entry name" value="AFG1-LIKE ATPASE"/>
    <property type="match status" value="1"/>
</dbReference>
<dbReference type="Proteomes" id="UP000065641">
    <property type="component" value="Chromosome"/>
</dbReference>
<protein>
    <recommendedName>
        <fullName evidence="3">Cell division protein ZapE</fullName>
    </recommendedName>
    <alternativeName>
        <fullName evidence="3">Z ring-associated protein ZapE</fullName>
    </alternativeName>
</protein>
<dbReference type="STRING" id="1249552.PS2015_2319"/>
<keyword evidence="3" id="KW-0131">Cell cycle</keyword>
<dbReference type="EMBL" id="CP013189">
    <property type="protein sequence ID" value="ALO46954.1"/>
    <property type="molecule type" value="Genomic_DNA"/>
</dbReference>
<sequence>MLFEADLLLGFVVRHGLECASFHVERKIQGFSTMQMASPRQRYQADLDAGKLTPDPAQRAAIEKVQQLYEALLNQSNRHSRLSLNPLRWLRVQAASSAAPQGIYFYGGVGRGKTYIMDLFYESLPFTQKQRTHFHRFMQQVHAALAALKNQKNPLELVAGQIAGSARVLCFDEFFVSDIGDAMILGGLLEHLMARNVVLVATSNIHPDGLYANGLQRARFLPAIELLKKHTQIVELDGGVDYRLRTLQQACLYFHPLGADAEAGLLQAMERLSSGHAEISENVEIEVLGRAIKVRRVCDEIAWFDCRQLCDGARSAFDYIELARLYHTIILSDVPQMDGDMDNIARRFVSLVDELYDRHVKLIISAAVPLTQLYSGHDLAFVFERTRSRLLEMQSEEYLAREHRP</sequence>
<evidence type="ECO:0000313" key="4">
    <source>
        <dbReference type="EMBL" id="ALO46954.1"/>
    </source>
</evidence>
<keyword evidence="3" id="KW-0132">Cell division</keyword>
<dbReference type="Gene3D" id="3.40.50.300">
    <property type="entry name" value="P-loop containing nucleotide triphosphate hydrolases"/>
    <property type="match status" value="1"/>
</dbReference>
<dbReference type="Pfam" id="PF03969">
    <property type="entry name" value="AFG1_ATPase"/>
    <property type="match status" value="1"/>
</dbReference>
<evidence type="ECO:0000256" key="3">
    <source>
        <dbReference type="HAMAP-Rule" id="MF_01919"/>
    </source>
</evidence>
<comment type="function">
    <text evidence="3">Reduces the stability of FtsZ polymers in the presence of ATP.</text>
</comment>
<keyword evidence="2 3" id="KW-0067">ATP-binding</keyword>
<dbReference type="GO" id="GO:0016887">
    <property type="term" value="F:ATP hydrolysis activity"/>
    <property type="evidence" value="ECO:0007669"/>
    <property type="project" value="UniProtKB-UniRule"/>
</dbReference>
<comment type="subunit">
    <text evidence="3">Interacts with FtsZ.</text>
</comment>
<dbReference type="NCBIfam" id="NF040713">
    <property type="entry name" value="ZapE"/>
    <property type="match status" value="1"/>
</dbReference>
<proteinExistence type="inferred from homology"/>
<keyword evidence="1 3" id="KW-0547">Nucleotide-binding</keyword>
<keyword evidence="3" id="KW-0378">Hydrolase</keyword>
<dbReference type="GO" id="GO:0005524">
    <property type="term" value="F:ATP binding"/>
    <property type="evidence" value="ECO:0007669"/>
    <property type="project" value="UniProtKB-UniRule"/>
</dbReference>
<dbReference type="InterPro" id="IPR027417">
    <property type="entry name" value="P-loop_NTPase"/>
</dbReference>
<dbReference type="SUPFAM" id="SSF52540">
    <property type="entry name" value="P-loop containing nucleoside triphosphate hydrolases"/>
    <property type="match status" value="1"/>
</dbReference>
<evidence type="ECO:0000256" key="2">
    <source>
        <dbReference type="ARBA" id="ARBA00022840"/>
    </source>
</evidence>
<dbReference type="PATRIC" id="fig|1249552.3.peg.2332"/>
<dbReference type="InterPro" id="IPR005654">
    <property type="entry name" value="ATPase_AFG1-like"/>
</dbReference>
<keyword evidence="5" id="KW-1185">Reference proteome</keyword>
<dbReference type="InterPro" id="IPR030870">
    <property type="entry name" value="ZapE"/>
</dbReference>
<dbReference type="PANTHER" id="PTHR12169">
    <property type="entry name" value="ATPASE N2B"/>
    <property type="match status" value="1"/>
</dbReference>
<comment type="subcellular location">
    <subcellularLocation>
        <location evidence="3">Cytoplasm</location>
    </subcellularLocation>
</comment>